<dbReference type="GO" id="GO:0000139">
    <property type="term" value="C:Golgi membrane"/>
    <property type="evidence" value="ECO:0007669"/>
    <property type="project" value="InterPro"/>
</dbReference>
<organism evidence="2 3">
    <name type="scientific">Ameiurus melas</name>
    <name type="common">Black bullhead</name>
    <name type="synonym">Silurus melas</name>
    <dbReference type="NCBI Taxonomy" id="219545"/>
    <lineage>
        <taxon>Eukaryota</taxon>
        <taxon>Metazoa</taxon>
        <taxon>Chordata</taxon>
        <taxon>Craniata</taxon>
        <taxon>Vertebrata</taxon>
        <taxon>Euteleostomi</taxon>
        <taxon>Actinopterygii</taxon>
        <taxon>Neopterygii</taxon>
        <taxon>Teleostei</taxon>
        <taxon>Ostariophysi</taxon>
        <taxon>Siluriformes</taxon>
        <taxon>Ictaluridae</taxon>
        <taxon>Ameiurus</taxon>
    </lineage>
</organism>
<feature type="transmembrane region" description="Helical" evidence="1">
    <location>
        <begin position="320"/>
        <end position="342"/>
    </location>
</feature>
<sequence length="459" mass="52518">MLCQVEFGESESGVKWGVYRSRTHREVFPKNALVLFREMNSETREPFCKGARASASVPMRGVELRLKERKALVTQMRRWRTRVLQHLRWSSHVARVLVVCVLTFGVLLPLCCHRALYSYYFLKSWYLGQRSDEVLRRSYEDGQEALAYWQDMVVGGAVQGDVSEQPELLVTVVTARRAEGLQYHYLLQVMRRLDILLQGCGDAPCAAVLVCDVESGPQENEDAALVEKRFRVVRRGKGVDQDVNVFEKEKRDYVFCLRQSVEMMKPRNVVVLEDDALADTDFFSIIRDVLGRRFISHSLYVKLYHPERLQRYWNPELYRILEWVGLGVFGASLILLFLGFFPRFSPPFSVPLFLFLVAYIMTGAELIGRHYLLELRRVSPQLYAVSPATECCTPAMLFPGNTSSRVAELLDAATCMRGHAKDMVLYRHAGSAHSLEPNAVQHIGTFSSVRVNPLKPQLL</sequence>
<dbReference type="InterPro" id="IPR029675">
    <property type="entry name" value="PGAP4"/>
</dbReference>
<dbReference type="CDD" id="cd22190">
    <property type="entry name" value="PGAP4"/>
    <property type="match status" value="1"/>
</dbReference>
<keyword evidence="1" id="KW-0472">Membrane</keyword>
<gene>
    <name evidence="2" type="ORF">AMELA_G00015130</name>
</gene>
<dbReference type="EMBL" id="JAAGNN010000001">
    <property type="protein sequence ID" value="KAF4094452.1"/>
    <property type="molecule type" value="Genomic_DNA"/>
</dbReference>
<dbReference type="AlphaFoldDB" id="A0A7J6BHU5"/>
<accession>A0A7J6BHU5</accession>
<dbReference type="PANTHER" id="PTHR31410:SF1">
    <property type="entry name" value="POST-GPI ATTACHMENT TO PROTEINS FACTOR 4"/>
    <property type="match status" value="1"/>
</dbReference>
<keyword evidence="1" id="KW-1133">Transmembrane helix</keyword>
<protein>
    <recommendedName>
        <fullName evidence="4">Transmembrane protein 246</fullName>
    </recommendedName>
</protein>
<evidence type="ECO:0000313" key="2">
    <source>
        <dbReference type="EMBL" id="KAF4094452.1"/>
    </source>
</evidence>
<dbReference type="GO" id="GO:0006506">
    <property type="term" value="P:GPI anchor biosynthetic process"/>
    <property type="evidence" value="ECO:0007669"/>
    <property type="project" value="InterPro"/>
</dbReference>
<dbReference type="PANTHER" id="PTHR31410">
    <property type="entry name" value="TRANSMEMBRANE PROTEIN 246"/>
    <property type="match status" value="1"/>
</dbReference>
<feature type="transmembrane region" description="Helical" evidence="1">
    <location>
        <begin position="348"/>
        <end position="367"/>
    </location>
</feature>
<keyword evidence="3" id="KW-1185">Reference proteome</keyword>
<evidence type="ECO:0008006" key="4">
    <source>
        <dbReference type="Google" id="ProtNLM"/>
    </source>
</evidence>
<evidence type="ECO:0000256" key="1">
    <source>
        <dbReference type="SAM" id="Phobius"/>
    </source>
</evidence>
<proteinExistence type="predicted"/>
<feature type="transmembrane region" description="Helical" evidence="1">
    <location>
        <begin position="93"/>
        <end position="117"/>
    </location>
</feature>
<dbReference type="Proteomes" id="UP000593565">
    <property type="component" value="Unassembled WGS sequence"/>
</dbReference>
<reference evidence="2 3" key="1">
    <citation type="submission" date="2020-02" db="EMBL/GenBank/DDBJ databases">
        <title>A chromosome-scale genome assembly of the black bullhead catfish (Ameiurus melas).</title>
        <authorList>
            <person name="Wen M."/>
            <person name="Zham M."/>
            <person name="Cabau C."/>
            <person name="Klopp C."/>
            <person name="Donnadieu C."/>
            <person name="Roques C."/>
            <person name="Bouchez O."/>
            <person name="Lampietro C."/>
            <person name="Jouanno E."/>
            <person name="Herpin A."/>
            <person name="Louis A."/>
            <person name="Berthelot C."/>
            <person name="Parey E."/>
            <person name="Roest-Crollius H."/>
            <person name="Braasch I."/>
            <person name="Postlethwait J."/>
            <person name="Robinson-Rechavi M."/>
            <person name="Echchiki A."/>
            <person name="Begum T."/>
            <person name="Montfort J."/>
            <person name="Schartl M."/>
            <person name="Bobe J."/>
            <person name="Guiguen Y."/>
        </authorList>
    </citation>
    <scope>NUCLEOTIDE SEQUENCE [LARGE SCALE GENOMIC DNA]</scope>
    <source>
        <strain evidence="2">M_S1</strain>
        <tissue evidence="2">Blood</tissue>
    </source>
</reference>
<keyword evidence="1" id="KW-0812">Transmembrane</keyword>
<evidence type="ECO:0000313" key="3">
    <source>
        <dbReference type="Proteomes" id="UP000593565"/>
    </source>
</evidence>
<name>A0A7J6BHU5_AMEME</name>
<comment type="caution">
    <text evidence="2">The sequence shown here is derived from an EMBL/GenBank/DDBJ whole genome shotgun (WGS) entry which is preliminary data.</text>
</comment>
<dbReference type="GO" id="GO:0016757">
    <property type="term" value="F:glycosyltransferase activity"/>
    <property type="evidence" value="ECO:0007669"/>
    <property type="project" value="InterPro"/>
</dbReference>